<evidence type="ECO:0000313" key="1">
    <source>
        <dbReference type="EMBL" id="KAG0435132.1"/>
    </source>
</evidence>
<evidence type="ECO:0000313" key="2">
    <source>
        <dbReference type="Proteomes" id="UP000805193"/>
    </source>
</evidence>
<dbReference type="Proteomes" id="UP000805193">
    <property type="component" value="Unassembled WGS sequence"/>
</dbReference>
<gene>
    <name evidence="1" type="ORF">HPB47_018668</name>
</gene>
<organism evidence="1 2">
    <name type="scientific">Ixodes persulcatus</name>
    <name type="common">Taiga tick</name>
    <dbReference type="NCBI Taxonomy" id="34615"/>
    <lineage>
        <taxon>Eukaryota</taxon>
        <taxon>Metazoa</taxon>
        <taxon>Ecdysozoa</taxon>
        <taxon>Arthropoda</taxon>
        <taxon>Chelicerata</taxon>
        <taxon>Arachnida</taxon>
        <taxon>Acari</taxon>
        <taxon>Parasitiformes</taxon>
        <taxon>Ixodida</taxon>
        <taxon>Ixodoidea</taxon>
        <taxon>Ixodidae</taxon>
        <taxon>Ixodinae</taxon>
        <taxon>Ixodes</taxon>
    </lineage>
</organism>
<reference evidence="1 2" key="1">
    <citation type="journal article" date="2020" name="Cell">
        <title>Large-Scale Comparative Analyses of Tick Genomes Elucidate Their Genetic Diversity and Vector Capacities.</title>
        <authorList>
            <consortium name="Tick Genome and Microbiome Consortium (TIGMIC)"/>
            <person name="Jia N."/>
            <person name="Wang J."/>
            <person name="Shi W."/>
            <person name="Du L."/>
            <person name="Sun Y."/>
            <person name="Zhan W."/>
            <person name="Jiang J.F."/>
            <person name="Wang Q."/>
            <person name="Zhang B."/>
            <person name="Ji P."/>
            <person name="Bell-Sakyi L."/>
            <person name="Cui X.M."/>
            <person name="Yuan T.T."/>
            <person name="Jiang B.G."/>
            <person name="Yang W.F."/>
            <person name="Lam T.T."/>
            <person name="Chang Q.C."/>
            <person name="Ding S.J."/>
            <person name="Wang X.J."/>
            <person name="Zhu J.G."/>
            <person name="Ruan X.D."/>
            <person name="Zhao L."/>
            <person name="Wei J.T."/>
            <person name="Ye R.Z."/>
            <person name="Que T.C."/>
            <person name="Du C.H."/>
            <person name="Zhou Y.H."/>
            <person name="Cheng J.X."/>
            <person name="Dai P.F."/>
            <person name="Guo W.B."/>
            <person name="Han X.H."/>
            <person name="Huang E.J."/>
            <person name="Li L.F."/>
            <person name="Wei W."/>
            <person name="Gao Y.C."/>
            <person name="Liu J.Z."/>
            <person name="Shao H.Z."/>
            <person name="Wang X."/>
            <person name="Wang C.C."/>
            <person name="Yang T.C."/>
            <person name="Huo Q.B."/>
            <person name="Li W."/>
            <person name="Chen H.Y."/>
            <person name="Chen S.E."/>
            <person name="Zhou L.G."/>
            <person name="Ni X.B."/>
            <person name="Tian J.H."/>
            <person name="Sheng Y."/>
            <person name="Liu T."/>
            <person name="Pan Y.S."/>
            <person name="Xia L.Y."/>
            <person name="Li J."/>
            <person name="Zhao F."/>
            <person name="Cao W.C."/>
        </authorList>
    </citation>
    <scope>NUCLEOTIDE SEQUENCE [LARGE SCALE GENOMIC DNA]</scope>
    <source>
        <strain evidence="1">Iper-2018</strain>
    </source>
</reference>
<name>A0AC60QK56_IXOPE</name>
<keyword evidence="2" id="KW-1185">Reference proteome</keyword>
<comment type="caution">
    <text evidence="1">The sequence shown here is derived from an EMBL/GenBank/DDBJ whole genome shotgun (WGS) entry which is preliminary data.</text>
</comment>
<sequence length="151" mass="16390">MQHHFEAALLVIAIALLGQCSAIWKSCNADNGQVLDMRVTPGSDREVYILRKGTNVTLNIEFWSSVDSGSAKVRAHGMVMGVPIPLKMPNEDACVDCGISCPMRNGEKYLYKQGFEVKASYPKMSATIKWALGDDNGGTVACVLIPVEIVD</sequence>
<dbReference type="EMBL" id="JABSTQ010007881">
    <property type="protein sequence ID" value="KAG0435132.1"/>
    <property type="molecule type" value="Genomic_DNA"/>
</dbReference>
<protein>
    <submittedName>
        <fullName evidence="1">Uncharacterized protein</fullName>
    </submittedName>
</protein>
<proteinExistence type="predicted"/>
<accession>A0AC60QK56</accession>